<evidence type="ECO:0000256" key="1">
    <source>
        <dbReference type="ARBA" id="ARBA00009715"/>
    </source>
</evidence>
<reference evidence="2 3" key="1">
    <citation type="journal article" date="2016" name="Front. Microbiol.">
        <title>Comprehensive Phylogenetic Analysis of Bovine Non-aureus Staphylococci Species Based on Whole-Genome Sequencing.</title>
        <authorList>
            <person name="Naushad S."/>
            <person name="Barkema H.W."/>
            <person name="Luby C."/>
            <person name="Condas L.A."/>
            <person name="Nobrega D.B."/>
            <person name="Carson D.A."/>
            <person name="De Buck J."/>
        </authorList>
    </citation>
    <scope>NUCLEOTIDE SEQUENCE [LARGE SCALE GENOMIC DNA]</scope>
    <source>
        <strain evidence="2 3">SNUC 1349</strain>
    </source>
</reference>
<comment type="similarity">
    <text evidence="1">Belongs to the staphylococcal tandem lipoprotein family.</text>
</comment>
<dbReference type="Pfam" id="PF04507">
    <property type="entry name" value="DUF576"/>
    <property type="match status" value="1"/>
</dbReference>
<dbReference type="AlphaFoldDB" id="A0AAQ0RXL9"/>
<evidence type="ECO:0000313" key="2">
    <source>
        <dbReference type="EMBL" id="RIM92442.1"/>
    </source>
</evidence>
<evidence type="ECO:0000313" key="3">
    <source>
        <dbReference type="Proteomes" id="UP000285579"/>
    </source>
</evidence>
<organism evidence="2 3">
    <name type="scientific">Staphylococcus xylosus</name>
    <dbReference type="NCBI Taxonomy" id="1288"/>
    <lineage>
        <taxon>Bacteria</taxon>
        <taxon>Bacillati</taxon>
        <taxon>Bacillota</taxon>
        <taxon>Bacilli</taxon>
        <taxon>Bacillales</taxon>
        <taxon>Staphylococcaceae</taxon>
        <taxon>Staphylococcus</taxon>
    </lineage>
</organism>
<dbReference type="InterPro" id="IPR038641">
    <property type="entry name" value="Csa_sf"/>
</dbReference>
<dbReference type="EMBL" id="QXUI01000004">
    <property type="protein sequence ID" value="RIM92442.1"/>
    <property type="molecule type" value="Genomic_DNA"/>
</dbReference>
<dbReference type="RefSeq" id="WP_119554973.1">
    <property type="nucleotide sequence ID" value="NZ_QXTZ01000001.1"/>
</dbReference>
<sequence length="259" mass="30366">MKYSRKLILCISFLILTIFIGGCGIMTKEGNKETQIKKNFEKTLGMYPIKNLEELYDKEGYRDEEFDKDDKGTWILNSEMVNQPKGKSMKSRGMVLYMNRNTRMTKGYYFVTETTEDSKGRPHDTEKKYPVKMKNNEIIPNEKISDEKLKNDIENFKFFLQYANFKDLNNYKNEDTSYNPNVPSYSAEYDLENGDYNVKQLRKKYDISTKQAPKLLLKGTGDLKDSSVGYKDLEFTFVENQDENIYFTDSVNFNPSKDD</sequence>
<dbReference type="Proteomes" id="UP000285579">
    <property type="component" value="Unassembled WGS sequence"/>
</dbReference>
<dbReference type="NCBIfam" id="TIGR01742">
    <property type="entry name" value="SA_tandem_lipo"/>
    <property type="match status" value="1"/>
</dbReference>
<gene>
    <name evidence="2" type="ORF">BU104_07320</name>
</gene>
<protein>
    <submittedName>
        <fullName evidence="2">Tandem-type lipoprotein</fullName>
    </submittedName>
</protein>
<proteinExistence type="inferred from homology"/>
<accession>A0AAQ0RXL9</accession>
<name>A0AAQ0RXL9_STAXY</name>
<comment type="caution">
    <text evidence="2">The sequence shown here is derived from an EMBL/GenBank/DDBJ whole genome shotgun (WGS) entry which is preliminary data.</text>
</comment>
<keyword evidence="2" id="KW-0449">Lipoprotein</keyword>
<dbReference type="InterPro" id="IPR007595">
    <property type="entry name" value="Csa"/>
</dbReference>
<dbReference type="Gene3D" id="2.50.20.40">
    <property type="match status" value="1"/>
</dbReference>
<dbReference type="PROSITE" id="PS51257">
    <property type="entry name" value="PROKAR_LIPOPROTEIN"/>
    <property type="match status" value="1"/>
</dbReference>